<dbReference type="PANTHER" id="PTHR21107:SF2">
    <property type="entry name" value="CYTOCHROME C OXIDASE ASSEMBLY PROTEIN COX19"/>
    <property type="match status" value="1"/>
</dbReference>
<dbReference type="GO" id="GO:0033617">
    <property type="term" value="P:mitochondrial respiratory chain complex IV assembly"/>
    <property type="evidence" value="ECO:0007669"/>
    <property type="project" value="TreeGrafter"/>
</dbReference>
<dbReference type="AlphaFoldDB" id="A0A383VYJ6"/>
<evidence type="ECO:0000256" key="4">
    <source>
        <dbReference type="ARBA" id="ARBA00038223"/>
    </source>
</evidence>
<organism evidence="8 9">
    <name type="scientific">Tetradesmus obliquus</name>
    <name type="common">Green alga</name>
    <name type="synonym">Acutodesmus obliquus</name>
    <dbReference type="NCBI Taxonomy" id="3088"/>
    <lineage>
        <taxon>Eukaryota</taxon>
        <taxon>Viridiplantae</taxon>
        <taxon>Chlorophyta</taxon>
        <taxon>core chlorophytes</taxon>
        <taxon>Chlorophyceae</taxon>
        <taxon>CS clade</taxon>
        <taxon>Sphaeropleales</taxon>
        <taxon>Scenedesmaceae</taxon>
        <taxon>Tetradesmus</taxon>
    </lineage>
</organism>
<name>A0A383VYJ6_TETOB</name>
<keyword evidence="3" id="KW-1015">Disulfide bond</keyword>
<reference evidence="8 9" key="1">
    <citation type="submission" date="2016-10" db="EMBL/GenBank/DDBJ databases">
        <authorList>
            <person name="Cai Z."/>
        </authorList>
    </citation>
    <scope>NUCLEOTIDE SEQUENCE [LARGE SCALE GENOMIC DNA]</scope>
</reference>
<dbReference type="Proteomes" id="UP000256970">
    <property type="component" value="Unassembled WGS sequence"/>
</dbReference>
<evidence type="ECO:0000313" key="8">
    <source>
        <dbReference type="EMBL" id="SZX69913.1"/>
    </source>
</evidence>
<dbReference type="SUPFAM" id="SSF47072">
    <property type="entry name" value="Cysteine alpha-hairpin motif"/>
    <property type="match status" value="1"/>
</dbReference>
<feature type="domain" description="CHCH" evidence="7">
    <location>
        <begin position="28"/>
        <end position="62"/>
    </location>
</feature>
<gene>
    <name evidence="8" type="ORF">BQ4739_LOCUS10175</name>
</gene>
<evidence type="ECO:0000313" key="9">
    <source>
        <dbReference type="Proteomes" id="UP000256970"/>
    </source>
</evidence>
<evidence type="ECO:0000256" key="6">
    <source>
        <dbReference type="SAM" id="MobiDB-lite"/>
    </source>
</evidence>
<sequence>MSAFGGPRGASAKPPEKGIFPLDHFGECKQVADAYLKCLKQHARDAVACQELAKKYLQCRMERNLMARQDLKELGFKEQGAATSSSSSNSSGSNSSSSSIGRSSRKGS</sequence>
<comment type="subcellular location">
    <subcellularLocation>
        <location evidence="1">Cytoplasm</location>
    </subcellularLocation>
</comment>
<dbReference type="InterPro" id="IPR009069">
    <property type="entry name" value="Cys_alpha_HP_mot_SF"/>
</dbReference>
<evidence type="ECO:0000256" key="2">
    <source>
        <dbReference type="ARBA" id="ARBA00022490"/>
    </source>
</evidence>
<accession>A0A383VYJ6</accession>
<dbReference type="GO" id="GO:0005758">
    <property type="term" value="C:mitochondrial intermembrane space"/>
    <property type="evidence" value="ECO:0007669"/>
    <property type="project" value="TreeGrafter"/>
</dbReference>
<feature type="compositionally biased region" description="Low complexity" evidence="6">
    <location>
        <begin position="84"/>
        <end position="102"/>
    </location>
</feature>
<evidence type="ECO:0000256" key="3">
    <source>
        <dbReference type="ARBA" id="ARBA00023157"/>
    </source>
</evidence>
<dbReference type="Pfam" id="PF06747">
    <property type="entry name" value="CHCH"/>
    <property type="match status" value="1"/>
</dbReference>
<proteinExistence type="inferred from homology"/>
<evidence type="ECO:0000256" key="5">
    <source>
        <dbReference type="ARBA" id="ARBA00039385"/>
    </source>
</evidence>
<dbReference type="PROSITE" id="PS51808">
    <property type="entry name" value="CHCH"/>
    <property type="match status" value="1"/>
</dbReference>
<comment type="similarity">
    <text evidence="4">Belongs to the COX19 family.</text>
</comment>
<dbReference type="InterPro" id="IPR010625">
    <property type="entry name" value="CHCH"/>
</dbReference>
<keyword evidence="2" id="KW-0963">Cytoplasm</keyword>
<dbReference type="EMBL" id="FNXT01000963">
    <property type="protein sequence ID" value="SZX69913.1"/>
    <property type="molecule type" value="Genomic_DNA"/>
</dbReference>
<protein>
    <recommendedName>
        <fullName evidence="5">Cytochrome c oxidase assembly protein COX19</fullName>
    </recommendedName>
</protein>
<dbReference type="PANTHER" id="PTHR21107">
    <property type="entry name" value="CYTOCHROME C OXIDASE ASSEMBLY PROTEIN COX19"/>
    <property type="match status" value="1"/>
</dbReference>
<evidence type="ECO:0000259" key="7">
    <source>
        <dbReference type="Pfam" id="PF06747"/>
    </source>
</evidence>
<dbReference type="STRING" id="3088.A0A383VYJ6"/>
<evidence type="ECO:0000256" key="1">
    <source>
        <dbReference type="ARBA" id="ARBA00004496"/>
    </source>
</evidence>
<keyword evidence="9" id="KW-1185">Reference proteome</keyword>
<feature type="region of interest" description="Disordered" evidence="6">
    <location>
        <begin position="77"/>
        <end position="108"/>
    </location>
</feature>
<dbReference type="InterPro" id="IPR051383">
    <property type="entry name" value="COX19"/>
</dbReference>